<name>A0ABR2WJ22_9FUNG</name>
<gene>
    <name evidence="1" type="ORF">K7432_013588</name>
</gene>
<dbReference type="EMBL" id="JASJQH010001368">
    <property type="protein sequence ID" value="KAK9761487.1"/>
    <property type="molecule type" value="Genomic_DNA"/>
</dbReference>
<comment type="caution">
    <text evidence="1">The sequence shown here is derived from an EMBL/GenBank/DDBJ whole genome shotgun (WGS) entry which is preliminary data.</text>
</comment>
<dbReference type="Pfam" id="PF20162">
    <property type="entry name" value="Etd1"/>
    <property type="match status" value="1"/>
</dbReference>
<protein>
    <submittedName>
        <fullName evidence="1">Uncharacterized protein</fullName>
    </submittedName>
</protein>
<evidence type="ECO:0000313" key="2">
    <source>
        <dbReference type="Proteomes" id="UP001479436"/>
    </source>
</evidence>
<organism evidence="1 2">
    <name type="scientific">Basidiobolus ranarum</name>
    <dbReference type="NCBI Taxonomy" id="34480"/>
    <lineage>
        <taxon>Eukaryota</taxon>
        <taxon>Fungi</taxon>
        <taxon>Fungi incertae sedis</taxon>
        <taxon>Zoopagomycota</taxon>
        <taxon>Entomophthoromycotina</taxon>
        <taxon>Basidiobolomycetes</taxon>
        <taxon>Basidiobolales</taxon>
        <taxon>Basidiobolaceae</taxon>
        <taxon>Basidiobolus</taxon>
    </lineage>
</organism>
<proteinExistence type="predicted"/>
<reference evidence="1 2" key="1">
    <citation type="submission" date="2023-04" db="EMBL/GenBank/DDBJ databases">
        <title>Genome of Basidiobolus ranarum AG-B5.</title>
        <authorList>
            <person name="Stajich J.E."/>
            <person name="Carter-House D."/>
            <person name="Gryganskyi A."/>
        </authorList>
    </citation>
    <scope>NUCLEOTIDE SEQUENCE [LARGE SCALE GENOMIC DNA]</scope>
    <source>
        <strain evidence="1 2">AG-B5</strain>
    </source>
</reference>
<dbReference type="Proteomes" id="UP001479436">
    <property type="component" value="Unassembled WGS sequence"/>
</dbReference>
<evidence type="ECO:0000313" key="1">
    <source>
        <dbReference type="EMBL" id="KAK9761487.1"/>
    </source>
</evidence>
<sequence length="231" mass="26536">MLDLACRFGKMTSASPSLPLTNSTNYQTQQDSQQRAKTSTKFQIEEEEDWEEDFAFGQEFSIPQSLQNAQASLNRDKQCLLQFSSKIQDLKSTLHQVQTTFDPLMQPLHTTNTSTPLTRDIQLSKILIDMSEDSSRLLEPLQLDTPLRNHLHRFLFFCDLPTWETLAHSPSLDLDNIFYGHSSFLPPTKDIPPIPNIQWINLLASKTEVLQSRLEKYLTELHCVSRMASHI</sequence>
<accession>A0ABR2WJ22</accession>
<dbReference type="InterPro" id="IPR045342">
    <property type="entry name" value="Etd1"/>
</dbReference>
<keyword evidence="2" id="KW-1185">Reference proteome</keyword>